<name>A0ABT6S140_9ACTN</name>
<evidence type="ECO:0000256" key="1">
    <source>
        <dbReference type="SAM" id="MobiDB-lite"/>
    </source>
</evidence>
<feature type="region of interest" description="Disordered" evidence="1">
    <location>
        <begin position="119"/>
        <end position="156"/>
    </location>
</feature>
<proteinExistence type="predicted"/>
<keyword evidence="3" id="KW-1185">Reference proteome</keyword>
<accession>A0ABT6S140</accession>
<dbReference type="EMBL" id="JASCIR010000048">
    <property type="protein sequence ID" value="MDI3390410.1"/>
    <property type="molecule type" value="Genomic_DNA"/>
</dbReference>
<dbReference type="RefSeq" id="WP_282516895.1">
    <property type="nucleotide sequence ID" value="NZ_JASCIR010000048.1"/>
</dbReference>
<evidence type="ECO:0000313" key="3">
    <source>
        <dbReference type="Proteomes" id="UP001224661"/>
    </source>
</evidence>
<dbReference type="Proteomes" id="UP001224661">
    <property type="component" value="Unassembled WGS sequence"/>
</dbReference>
<protein>
    <submittedName>
        <fullName evidence="2">Uncharacterized protein</fullName>
    </submittedName>
</protein>
<feature type="compositionally biased region" description="Polar residues" evidence="1">
    <location>
        <begin position="141"/>
        <end position="156"/>
    </location>
</feature>
<sequence>MVTGAVVTGRGNGKDLAVDSVDLETFKKRIDLLLERLNGSPAQHNKIGEQTITNASFGTGFAAADDLAKGYEKVRSRLERLSRIFGEQIEGMGIVVQISGKGYDSVDAEQAERYQAIRQRAEKYYQEPATATDHGTDAPAQDTSSGADGATSGTFS</sequence>
<evidence type="ECO:0000313" key="2">
    <source>
        <dbReference type="EMBL" id="MDI3390410.1"/>
    </source>
</evidence>
<reference evidence="2 3" key="1">
    <citation type="submission" date="2023-05" db="EMBL/GenBank/DDBJ databases">
        <title>Draft genome sequence of Streptomyces sp. B-S-A8 isolated from a cave soil in Thailand.</title>
        <authorList>
            <person name="Chamroensaksri N."/>
            <person name="Muangham S."/>
        </authorList>
    </citation>
    <scope>NUCLEOTIDE SEQUENCE [LARGE SCALE GENOMIC DNA]</scope>
    <source>
        <strain evidence="2 3">B-S-A8</strain>
    </source>
</reference>
<organism evidence="2 3">
    <name type="scientific">Streptomyces solicavernae</name>
    <dbReference type="NCBI Taxonomy" id="3043614"/>
    <lineage>
        <taxon>Bacteria</taxon>
        <taxon>Bacillati</taxon>
        <taxon>Actinomycetota</taxon>
        <taxon>Actinomycetes</taxon>
        <taxon>Kitasatosporales</taxon>
        <taxon>Streptomycetaceae</taxon>
        <taxon>Streptomyces</taxon>
    </lineage>
</organism>
<gene>
    <name evidence="2" type="ORF">QIS99_30085</name>
</gene>
<comment type="caution">
    <text evidence="2">The sequence shown here is derived from an EMBL/GenBank/DDBJ whole genome shotgun (WGS) entry which is preliminary data.</text>
</comment>